<evidence type="ECO:0000256" key="2">
    <source>
        <dbReference type="ARBA" id="ARBA00022803"/>
    </source>
</evidence>
<sequence length="324" mass="36301">MNHRLVLVASTSLRRHVLTASTLQATKHFFPLRWSSNTSSIPLKPSVQVLHNKPQTSYVQVEQNIASMQREIRDAYNSGDYQAALEVGFQCRDLVKSHFGENHPVYASTITNIALMYKNLGQTEEAIESYEFALQTYKASVGEQHASFATTLYNLGLVYRSLSISTAGMERVTALHRALECFEESLKIRREILEPGHADIALSMSNIGVIYWQNKQPDKAFAALIEAVDLLEKKVGANSVLTALAKNNLAFAKKEAREYDEAIKLYKEVLSVRKQKLGQDHNETIIACHNLAEAYRSSGNEDKAVHLQNEILDLFDGEVGSNRT</sequence>
<dbReference type="OrthoDB" id="10031679at2759"/>
<dbReference type="InterPro" id="IPR011990">
    <property type="entry name" value="TPR-like_helical_dom_sf"/>
</dbReference>
<keyword evidence="2 3" id="KW-0802">TPR repeat</keyword>
<organism evidence="4 5">
    <name type="scientific">Plasmopara halstedii</name>
    <name type="common">Downy mildew of sunflower</name>
    <dbReference type="NCBI Taxonomy" id="4781"/>
    <lineage>
        <taxon>Eukaryota</taxon>
        <taxon>Sar</taxon>
        <taxon>Stramenopiles</taxon>
        <taxon>Oomycota</taxon>
        <taxon>Peronosporomycetes</taxon>
        <taxon>Peronosporales</taxon>
        <taxon>Peronosporaceae</taxon>
        <taxon>Plasmopara</taxon>
    </lineage>
</organism>
<dbReference type="SUPFAM" id="SSF48452">
    <property type="entry name" value="TPR-like"/>
    <property type="match status" value="2"/>
</dbReference>
<dbReference type="OMA" id="LEYHGKA"/>
<evidence type="ECO:0000313" key="4">
    <source>
        <dbReference type="EMBL" id="CEG39374.1"/>
    </source>
</evidence>
<proteinExistence type="predicted"/>
<dbReference type="InterPro" id="IPR019734">
    <property type="entry name" value="TPR_rpt"/>
</dbReference>
<dbReference type="STRING" id="4781.A0A0P1AF21"/>
<evidence type="ECO:0000256" key="1">
    <source>
        <dbReference type="ARBA" id="ARBA00022737"/>
    </source>
</evidence>
<dbReference type="Proteomes" id="UP000054928">
    <property type="component" value="Unassembled WGS sequence"/>
</dbReference>
<keyword evidence="1" id="KW-0677">Repeat</keyword>
<dbReference type="PROSITE" id="PS50005">
    <property type="entry name" value="TPR"/>
    <property type="match status" value="2"/>
</dbReference>
<dbReference type="PANTHER" id="PTHR45641">
    <property type="entry name" value="TETRATRICOPEPTIDE REPEAT PROTEIN (AFU_ORTHOLOGUE AFUA_6G03870)"/>
    <property type="match status" value="1"/>
</dbReference>
<dbReference type="Pfam" id="PF13424">
    <property type="entry name" value="TPR_12"/>
    <property type="match status" value="3"/>
</dbReference>
<feature type="repeat" description="TPR" evidence="3">
    <location>
        <begin position="107"/>
        <end position="140"/>
    </location>
</feature>
<reference evidence="5" key="1">
    <citation type="submission" date="2014-09" db="EMBL/GenBank/DDBJ databases">
        <authorList>
            <person name="Sharma Rahul"/>
            <person name="Thines Marco"/>
        </authorList>
    </citation>
    <scope>NUCLEOTIDE SEQUENCE [LARGE SCALE GENOMIC DNA]</scope>
</reference>
<evidence type="ECO:0000256" key="3">
    <source>
        <dbReference type="PROSITE-ProRule" id="PRU00339"/>
    </source>
</evidence>
<dbReference type="GeneID" id="36404680"/>
<accession>A0A0P1AF21</accession>
<evidence type="ECO:0000313" key="5">
    <source>
        <dbReference type="Proteomes" id="UP000054928"/>
    </source>
</evidence>
<protein>
    <submittedName>
        <fullName evidence="4">Kinesin light chain</fullName>
    </submittedName>
</protein>
<dbReference type="PANTHER" id="PTHR45641:SF17">
    <property type="match status" value="1"/>
</dbReference>
<keyword evidence="5" id="KW-1185">Reference proteome</keyword>
<dbReference type="AlphaFoldDB" id="A0A0P1AF21"/>
<dbReference type="Gene3D" id="1.25.40.10">
    <property type="entry name" value="Tetratricopeptide repeat domain"/>
    <property type="match status" value="2"/>
</dbReference>
<name>A0A0P1AF21_PLAHL</name>
<feature type="repeat" description="TPR" evidence="3">
    <location>
        <begin position="243"/>
        <end position="276"/>
    </location>
</feature>
<dbReference type="EMBL" id="CCYD01000428">
    <property type="protein sequence ID" value="CEG39374.1"/>
    <property type="molecule type" value="Genomic_DNA"/>
</dbReference>
<dbReference type="RefSeq" id="XP_024575743.1">
    <property type="nucleotide sequence ID" value="XM_024724913.1"/>
</dbReference>
<dbReference type="SMART" id="SM00028">
    <property type="entry name" value="TPR"/>
    <property type="match status" value="5"/>
</dbReference>